<organism evidence="5 6">
    <name type="scientific">Natronomicrosphaera hydrolytica</name>
    <dbReference type="NCBI Taxonomy" id="3242702"/>
    <lineage>
        <taxon>Bacteria</taxon>
        <taxon>Pseudomonadati</taxon>
        <taxon>Planctomycetota</taxon>
        <taxon>Phycisphaerae</taxon>
        <taxon>Phycisphaerales</taxon>
        <taxon>Phycisphaeraceae</taxon>
        <taxon>Natronomicrosphaera</taxon>
    </lineage>
</organism>
<evidence type="ECO:0000256" key="2">
    <source>
        <dbReference type="ARBA" id="ARBA00023125"/>
    </source>
</evidence>
<dbReference type="Proteomes" id="UP001575105">
    <property type="component" value="Unassembled WGS sequence"/>
</dbReference>
<reference evidence="5 6" key="1">
    <citation type="submission" date="2024-08" db="EMBL/GenBank/DDBJ databases">
        <title>Whole-genome sequencing of halo(alkali)philic microorganisms from hypersaline lakes.</title>
        <authorList>
            <person name="Sorokin D.Y."/>
            <person name="Merkel A.Y."/>
            <person name="Messina E."/>
            <person name="Yakimov M."/>
        </authorList>
    </citation>
    <scope>NUCLEOTIDE SEQUENCE [LARGE SCALE GENOMIC DNA]</scope>
    <source>
        <strain evidence="5 6">AB-hyl4</strain>
    </source>
</reference>
<sequence length="307" mass="34184">MSIALVGVALNTPIQLMDISEIESLASADGYQLFLVARDIALDQNVTQRILRDLVGRRVDGLILHRPVPVPPATVRMLLDLPVPVVFTQYAEPLAHMSVGVNRLLAIRELARHMAGLGHRQALFIGAQWDWDQPSGKLDHYRKAWHEHHMQLFNVRRWVLGDKSRLGHGPQGYAVVKDLLQHIQPTALIMTDDDAAIGAMTAIHEAGLQVPKDISVVGFDDVPNASIARPALTTIHQPRGETGRAAYRLLLQHLQEPSDTPQHIVINSRLVLRDSVGPARTKQRLLSDQLLIDDHTDHLVTHLEEDC</sequence>
<dbReference type="EMBL" id="JBGUBD010000008">
    <property type="protein sequence ID" value="MFA9479325.1"/>
    <property type="molecule type" value="Genomic_DNA"/>
</dbReference>
<keyword evidence="6" id="KW-1185">Reference proteome</keyword>
<name>A0ABV4U6V7_9BACT</name>
<comment type="caution">
    <text evidence="5">The sequence shown here is derived from an EMBL/GenBank/DDBJ whole genome shotgun (WGS) entry which is preliminary data.</text>
</comment>
<proteinExistence type="predicted"/>
<dbReference type="PANTHER" id="PTHR30146">
    <property type="entry name" value="LACI-RELATED TRANSCRIPTIONAL REPRESSOR"/>
    <property type="match status" value="1"/>
</dbReference>
<protein>
    <submittedName>
        <fullName evidence="5">LacI family DNA-binding transcriptional regulator</fullName>
    </submittedName>
</protein>
<dbReference type="CDD" id="cd06267">
    <property type="entry name" value="PBP1_LacI_sugar_binding-like"/>
    <property type="match status" value="1"/>
</dbReference>
<evidence type="ECO:0000256" key="1">
    <source>
        <dbReference type="ARBA" id="ARBA00023015"/>
    </source>
</evidence>
<keyword evidence="3" id="KW-0804">Transcription</keyword>
<dbReference type="PANTHER" id="PTHR30146:SF109">
    <property type="entry name" value="HTH-TYPE TRANSCRIPTIONAL REGULATOR GALS"/>
    <property type="match status" value="1"/>
</dbReference>
<dbReference type="GO" id="GO:0003677">
    <property type="term" value="F:DNA binding"/>
    <property type="evidence" value="ECO:0007669"/>
    <property type="project" value="UniProtKB-KW"/>
</dbReference>
<dbReference type="InterPro" id="IPR028082">
    <property type="entry name" value="Peripla_BP_I"/>
</dbReference>
<keyword evidence="1" id="KW-0805">Transcription regulation</keyword>
<dbReference type="SUPFAM" id="SSF53822">
    <property type="entry name" value="Periplasmic binding protein-like I"/>
    <property type="match status" value="1"/>
</dbReference>
<evidence type="ECO:0000259" key="4">
    <source>
        <dbReference type="Pfam" id="PF13377"/>
    </source>
</evidence>
<dbReference type="RefSeq" id="WP_425346353.1">
    <property type="nucleotide sequence ID" value="NZ_JBGUBD010000008.1"/>
</dbReference>
<dbReference type="Pfam" id="PF13377">
    <property type="entry name" value="Peripla_BP_3"/>
    <property type="match status" value="1"/>
</dbReference>
<gene>
    <name evidence="5" type="ORF">ACERK3_13625</name>
</gene>
<accession>A0ABV4U6V7</accession>
<dbReference type="InterPro" id="IPR046335">
    <property type="entry name" value="LacI/GalR-like_sensor"/>
</dbReference>
<evidence type="ECO:0000313" key="6">
    <source>
        <dbReference type="Proteomes" id="UP001575105"/>
    </source>
</evidence>
<feature type="domain" description="Transcriptional regulator LacI/GalR-like sensor" evidence="4">
    <location>
        <begin position="111"/>
        <end position="276"/>
    </location>
</feature>
<evidence type="ECO:0000256" key="3">
    <source>
        <dbReference type="ARBA" id="ARBA00023163"/>
    </source>
</evidence>
<keyword evidence="2 5" id="KW-0238">DNA-binding</keyword>
<dbReference type="Gene3D" id="3.40.50.2300">
    <property type="match status" value="2"/>
</dbReference>
<evidence type="ECO:0000313" key="5">
    <source>
        <dbReference type="EMBL" id="MFA9479325.1"/>
    </source>
</evidence>